<dbReference type="InterPro" id="IPR008978">
    <property type="entry name" value="HSP20-like_chaperone"/>
</dbReference>
<dbReference type="InterPro" id="IPR002068">
    <property type="entry name" value="A-crystallin/Hsp20_dom"/>
</dbReference>
<feature type="region of interest" description="Disordered" evidence="4">
    <location>
        <begin position="42"/>
        <end position="78"/>
    </location>
</feature>
<gene>
    <name evidence="6" type="ORF">CYCCA115_LOCUS21728</name>
</gene>
<evidence type="ECO:0000259" key="5">
    <source>
        <dbReference type="PROSITE" id="PS01031"/>
    </source>
</evidence>
<dbReference type="PROSITE" id="PS01031">
    <property type="entry name" value="SHSP"/>
    <property type="match status" value="1"/>
</dbReference>
<feature type="compositionally biased region" description="Basic and acidic residues" evidence="4">
    <location>
        <begin position="52"/>
        <end position="63"/>
    </location>
</feature>
<comment type="similarity">
    <text evidence="2 3">Belongs to the small heat shock protein (HSP20) family.</text>
</comment>
<organism evidence="6 7">
    <name type="scientific">Cylindrotheca closterium</name>
    <dbReference type="NCBI Taxonomy" id="2856"/>
    <lineage>
        <taxon>Eukaryota</taxon>
        <taxon>Sar</taxon>
        <taxon>Stramenopiles</taxon>
        <taxon>Ochrophyta</taxon>
        <taxon>Bacillariophyta</taxon>
        <taxon>Bacillariophyceae</taxon>
        <taxon>Bacillariophycidae</taxon>
        <taxon>Bacillariales</taxon>
        <taxon>Bacillariaceae</taxon>
        <taxon>Cylindrotheca</taxon>
    </lineage>
</organism>
<dbReference type="SUPFAM" id="SSF49764">
    <property type="entry name" value="HSP20-like chaperones"/>
    <property type="match status" value="1"/>
</dbReference>
<dbReference type="AlphaFoldDB" id="A0AAD2JN20"/>
<accession>A0AAD2JN20</accession>
<evidence type="ECO:0000256" key="1">
    <source>
        <dbReference type="ARBA" id="ARBA00023016"/>
    </source>
</evidence>
<evidence type="ECO:0000313" key="6">
    <source>
        <dbReference type="EMBL" id="CAJ1966145.1"/>
    </source>
</evidence>
<protein>
    <recommendedName>
        <fullName evidence="5">SHSP domain-containing protein</fullName>
    </recommendedName>
</protein>
<evidence type="ECO:0000256" key="4">
    <source>
        <dbReference type="SAM" id="MobiDB-lite"/>
    </source>
</evidence>
<comment type="caution">
    <text evidence="6">The sequence shown here is derived from an EMBL/GenBank/DDBJ whole genome shotgun (WGS) entry which is preliminary data.</text>
</comment>
<feature type="domain" description="SHSP" evidence="5">
    <location>
        <begin position="4"/>
        <end position="124"/>
    </location>
</feature>
<evidence type="ECO:0000313" key="7">
    <source>
        <dbReference type="Proteomes" id="UP001295423"/>
    </source>
</evidence>
<dbReference type="Proteomes" id="UP001295423">
    <property type="component" value="Unassembled WGS sequence"/>
</dbReference>
<evidence type="ECO:0000256" key="2">
    <source>
        <dbReference type="PROSITE-ProRule" id="PRU00285"/>
    </source>
</evidence>
<proteinExistence type="inferred from homology"/>
<keyword evidence="1" id="KW-0346">Stress response</keyword>
<evidence type="ECO:0000256" key="3">
    <source>
        <dbReference type="RuleBase" id="RU003616"/>
    </source>
</evidence>
<dbReference type="InterPro" id="IPR031107">
    <property type="entry name" value="Small_HSP"/>
</dbReference>
<dbReference type="Pfam" id="PF00011">
    <property type="entry name" value="HSP20"/>
    <property type="match status" value="1"/>
</dbReference>
<dbReference type="PANTHER" id="PTHR11527">
    <property type="entry name" value="HEAT-SHOCK PROTEIN 20 FAMILY MEMBER"/>
    <property type="match status" value="1"/>
</dbReference>
<reference evidence="6" key="1">
    <citation type="submission" date="2023-08" db="EMBL/GenBank/DDBJ databases">
        <authorList>
            <person name="Audoor S."/>
            <person name="Bilcke G."/>
        </authorList>
    </citation>
    <scope>NUCLEOTIDE SEQUENCE</scope>
</reference>
<dbReference type="Gene3D" id="2.60.40.790">
    <property type="match status" value="1"/>
</dbReference>
<dbReference type="EMBL" id="CAKOGP040002258">
    <property type="protein sequence ID" value="CAJ1966145.1"/>
    <property type="molecule type" value="Genomic_DNA"/>
</dbReference>
<name>A0AAD2JN20_9STRA</name>
<sequence length="133" mass="14898">MNSSSSAHQCSGLRLQRETEEAYIYVVDAPGMKSEHVQMTLEQTDRNATVIHLRDGRRKKEEESPSPNNGSKPPPRFHRLLSLRSNVDADRIDACVIDGVLSITVPKLSRQEQAAEPSNNICLQMTRRTAKAQ</sequence>
<keyword evidence="7" id="KW-1185">Reference proteome</keyword>